<protein>
    <submittedName>
        <fullName evidence="1">Uncharacterized protein</fullName>
    </submittedName>
</protein>
<keyword evidence="2" id="KW-1185">Reference proteome</keyword>
<evidence type="ECO:0000313" key="1">
    <source>
        <dbReference type="EMBL" id="KAL2783298.1"/>
    </source>
</evidence>
<comment type="caution">
    <text evidence="1">The sequence shown here is derived from an EMBL/GenBank/DDBJ whole genome shotgun (WGS) entry which is preliminary data.</text>
</comment>
<gene>
    <name evidence="1" type="ORF">BJX66DRAFT_318788</name>
</gene>
<dbReference type="EMBL" id="JBFTWV010000248">
    <property type="protein sequence ID" value="KAL2783298.1"/>
    <property type="molecule type" value="Genomic_DNA"/>
</dbReference>
<evidence type="ECO:0000313" key="2">
    <source>
        <dbReference type="Proteomes" id="UP001610563"/>
    </source>
</evidence>
<accession>A0ABR4FJT7</accession>
<dbReference type="Proteomes" id="UP001610563">
    <property type="component" value="Unassembled WGS sequence"/>
</dbReference>
<organism evidence="1 2">
    <name type="scientific">Aspergillus keveii</name>
    <dbReference type="NCBI Taxonomy" id="714993"/>
    <lineage>
        <taxon>Eukaryota</taxon>
        <taxon>Fungi</taxon>
        <taxon>Dikarya</taxon>
        <taxon>Ascomycota</taxon>
        <taxon>Pezizomycotina</taxon>
        <taxon>Eurotiomycetes</taxon>
        <taxon>Eurotiomycetidae</taxon>
        <taxon>Eurotiales</taxon>
        <taxon>Aspergillaceae</taxon>
        <taxon>Aspergillus</taxon>
        <taxon>Aspergillus subgen. Nidulantes</taxon>
    </lineage>
</organism>
<name>A0ABR4FJT7_9EURO</name>
<sequence>MSFLDEPSRRLTTQLGEKTVSCEYLPNRCRVSRGRTEFQPEEISSCAATINESGHRIPRSICDASWRALVSRAVLVFMHV</sequence>
<proteinExistence type="predicted"/>
<reference evidence="1 2" key="1">
    <citation type="submission" date="2024-07" db="EMBL/GenBank/DDBJ databases">
        <title>Section-level genome sequencing and comparative genomics of Aspergillus sections Usti and Cavernicolus.</title>
        <authorList>
            <consortium name="Lawrence Berkeley National Laboratory"/>
            <person name="Nybo J.L."/>
            <person name="Vesth T.C."/>
            <person name="Theobald S."/>
            <person name="Frisvad J.C."/>
            <person name="Larsen T.O."/>
            <person name="Kjaerboelling I."/>
            <person name="Rothschild-Mancinelli K."/>
            <person name="Lyhne E.K."/>
            <person name="Kogle M.E."/>
            <person name="Barry K."/>
            <person name="Clum A."/>
            <person name="Na H."/>
            <person name="Ledsgaard L."/>
            <person name="Lin J."/>
            <person name="Lipzen A."/>
            <person name="Kuo A."/>
            <person name="Riley R."/>
            <person name="Mondo S."/>
            <person name="Labutti K."/>
            <person name="Haridas S."/>
            <person name="Pangalinan J."/>
            <person name="Salamov A.A."/>
            <person name="Simmons B.A."/>
            <person name="Magnuson J.K."/>
            <person name="Chen J."/>
            <person name="Drula E."/>
            <person name="Henrissat B."/>
            <person name="Wiebenga A."/>
            <person name="Lubbers R.J."/>
            <person name="Gomes A.C."/>
            <person name="Makela M.R."/>
            <person name="Stajich J."/>
            <person name="Grigoriev I.V."/>
            <person name="Mortensen U.H."/>
            <person name="De Vries R.P."/>
            <person name="Baker S.E."/>
            <person name="Andersen M.R."/>
        </authorList>
    </citation>
    <scope>NUCLEOTIDE SEQUENCE [LARGE SCALE GENOMIC DNA]</scope>
    <source>
        <strain evidence="1 2">CBS 209.92</strain>
    </source>
</reference>